<evidence type="ECO:0000256" key="2">
    <source>
        <dbReference type="ARBA" id="ARBA00007809"/>
    </source>
</evidence>
<dbReference type="InterPro" id="IPR047664">
    <property type="entry name" value="SWEET"/>
</dbReference>
<evidence type="ECO:0000313" key="10">
    <source>
        <dbReference type="EMBL" id="TYH50467.1"/>
    </source>
</evidence>
<evidence type="ECO:0000256" key="1">
    <source>
        <dbReference type="ARBA" id="ARBA00004127"/>
    </source>
</evidence>
<dbReference type="GO" id="GO:0051119">
    <property type="term" value="F:sugar transmembrane transporter activity"/>
    <property type="evidence" value="ECO:0007669"/>
    <property type="project" value="InterPro"/>
</dbReference>
<feature type="transmembrane region" description="Helical" evidence="9">
    <location>
        <begin position="42"/>
        <end position="59"/>
    </location>
</feature>
<feature type="transmembrane region" description="Helical" evidence="9">
    <location>
        <begin position="6"/>
        <end position="30"/>
    </location>
</feature>
<gene>
    <name evidence="10" type="ORF">ES332_D10G208200v1</name>
</gene>
<dbReference type="EMBL" id="CM017632">
    <property type="protein sequence ID" value="TYH50467.1"/>
    <property type="molecule type" value="Genomic_DNA"/>
</dbReference>
<organism evidence="10 11">
    <name type="scientific">Gossypium tomentosum</name>
    <name type="common">Hawaiian cotton</name>
    <name type="synonym">Gossypium sandvicense</name>
    <dbReference type="NCBI Taxonomy" id="34277"/>
    <lineage>
        <taxon>Eukaryota</taxon>
        <taxon>Viridiplantae</taxon>
        <taxon>Streptophyta</taxon>
        <taxon>Embryophyta</taxon>
        <taxon>Tracheophyta</taxon>
        <taxon>Spermatophyta</taxon>
        <taxon>Magnoliopsida</taxon>
        <taxon>eudicotyledons</taxon>
        <taxon>Gunneridae</taxon>
        <taxon>Pentapetalae</taxon>
        <taxon>rosids</taxon>
        <taxon>malvids</taxon>
        <taxon>Malvales</taxon>
        <taxon>Malvaceae</taxon>
        <taxon>Malvoideae</taxon>
        <taxon>Gossypium</taxon>
    </lineage>
</organism>
<evidence type="ECO:0000256" key="4">
    <source>
        <dbReference type="ARBA" id="ARBA00022597"/>
    </source>
</evidence>
<comment type="caution">
    <text evidence="9">Lacks conserved residue(s) required for the propagation of feature annotation.</text>
</comment>
<dbReference type="GO" id="GO:0016020">
    <property type="term" value="C:membrane"/>
    <property type="evidence" value="ECO:0007669"/>
    <property type="project" value="InterPro"/>
</dbReference>
<evidence type="ECO:0000256" key="3">
    <source>
        <dbReference type="ARBA" id="ARBA00022448"/>
    </source>
</evidence>
<keyword evidence="7 9" id="KW-1133">Transmembrane helix</keyword>
<evidence type="ECO:0000313" key="11">
    <source>
        <dbReference type="Proteomes" id="UP000322667"/>
    </source>
</evidence>
<dbReference type="AlphaFoldDB" id="A0A5D2J6E2"/>
<feature type="transmembrane region" description="Helical" evidence="9">
    <location>
        <begin position="159"/>
        <end position="179"/>
    </location>
</feature>
<dbReference type="PANTHER" id="PTHR10791">
    <property type="entry name" value="RAG1-ACTIVATING PROTEIN 1"/>
    <property type="match status" value="1"/>
</dbReference>
<accession>A0A5D2J6E2</accession>
<proteinExistence type="inferred from homology"/>
<evidence type="ECO:0000256" key="7">
    <source>
        <dbReference type="ARBA" id="ARBA00022989"/>
    </source>
</evidence>
<comment type="function">
    <text evidence="9">Mediates both low-affinity uptake and efflux of sugar across the membrane.</text>
</comment>
<evidence type="ECO:0000256" key="8">
    <source>
        <dbReference type="ARBA" id="ARBA00023136"/>
    </source>
</evidence>
<dbReference type="Pfam" id="PF03083">
    <property type="entry name" value="MtN3_slv"/>
    <property type="match status" value="2"/>
</dbReference>
<dbReference type="InterPro" id="IPR004316">
    <property type="entry name" value="SWEET_rpt"/>
</dbReference>
<comment type="subcellular location">
    <subcellularLocation>
        <location evidence="1">Endomembrane system</location>
        <topology evidence="1">Multi-pass membrane protein</topology>
    </subcellularLocation>
</comment>
<keyword evidence="4 9" id="KW-0762">Sugar transport</keyword>
<reference evidence="10 11" key="1">
    <citation type="submission" date="2019-07" db="EMBL/GenBank/DDBJ databases">
        <title>WGS assembly of Gossypium tomentosum.</title>
        <authorList>
            <person name="Chen Z.J."/>
            <person name="Sreedasyam A."/>
            <person name="Ando A."/>
            <person name="Song Q."/>
            <person name="De L."/>
            <person name="Hulse-Kemp A."/>
            <person name="Ding M."/>
            <person name="Ye W."/>
            <person name="Kirkbride R."/>
            <person name="Jenkins J."/>
            <person name="Plott C."/>
            <person name="Lovell J."/>
            <person name="Lin Y.-M."/>
            <person name="Vaughn R."/>
            <person name="Liu B."/>
            <person name="Li W."/>
            <person name="Simpson S."/>
            <person name="Scheffler B."/>
            <person name="Saski C."/>
            <person name="Grover C."/>
            <person name="Hu G."/>
            <person name="Conover J."/>
            <person name="Carlson J."/>
            <person name="Shu S."/>
            <person name="Boston L."/>
            <person name="Williams M."/>
            <person name="Peterson D."/>
            <person name="Mcgee K."/>
            <person name="Jones D."/>
            <person name="Wendel J."/>
            <person name="Stelly D."/>
            <person name="Grimwood J."/>
            <person name="Schmutz J."/>
        </authorList>
    </citation>
    <scope>NUCLEOTIDE SEQUENCE [LARGE SCALE GENOMIC DNA]</scope>
    <source>
        <strain evidence="10">7179.01</strain>
    </source>
</reference>
<keyword evidence="8 9" id="KW-0472">Membrane</keyword>
<comment type="similarity">
    <text evidence="2 9">Belongs to the SWEET sugar transporter family.</text>
</comment>
<evidence type="ECO:0000256" key="6">
    <source>
        <dbReference type="ARBA" id="ARBA00022737"/>
    </source>
</evidence>
<feature type="transmembrane region" description="Helical" evidence="9">
    <location>
        <begin position="126"/>
        <end position="147"/>
    </location>
</feature>
<protein>
    <recommendedName>
        <fullName evidence="9">Bidirectional sugar transporter SWEET</fullName>
    </recommendedName>
</protein>
<dbReference type="Proteomes" id="UP000322667">
    <property type="component" value="Chromosome D10"/>
</dbReference>
<dbReference type="Gene3D" id="1.20.1280.290">
    <property type="match status" value="2"/>
</dbReference>
<feature type="transmembrane region" description="Helical" evidence="9">
    <location>
        <begin position="99"/>
        <end position="120"/>
    </location>
</feature>
<evidence type="ECO:0000256" key="5">
    <source>
        <dbReference type="ARBA" id="ARBA00022692"/>
    </source>
</evidence>
<keyword evidence="3 9" id="KW-0813">Transport</keyword>
<keyword evidence="5 9" id="KW-0812">Transmembrane</keyword>
<name>A0A5D2J6E2_GOSTO</name>
<dbReference type="FunFam" id="1.20.1280.290:FF:000001">
    <property type="entry name" value="Bidirectional sugar transporter SWEET"/>
    <property type="match status" value="1"/>
</dbReference>
<dbReference type="PANTHER" id="PTHR10791:SF120">
    <property type="entry name" value="BIDIRECTIONAL SUGAR TRANSPORTER SWEET17"/>
    <property type="match status" value="1"/>
</dbReference>
<keyword evidence="6" id="KW-0677">Repeat</keyword>
<dbReference type="GO" id="GO:0012505">
    <property type="term" value="C:endomembrane system"/>
    <property type="evidence" value="ECO:0007669"/>
    <property type="project" value="UniProtKB-SubCell"/>
</dbReference>
<sequence>MEDLSFIVGVIGNVISVLVFLSPVGTFWRIVKNGSTEDFESLPYVCTLLSSSLWTYYGITKPGAYLVATVNGFGILAEAVYVVLFLIYAPRKMRVKTGILVGILNVGFLAAAILVTHLALEGDTRIDAIGFMCAGLNIIMYGSPLAAMKTVVTSKSVEYMPFFLSFFLFLNGGIWAFYALLEHDIFLGVFYLEQHNLFCMPFFAKQGHQTTPFLKDYWNKVFKSSPNPAILITSVLRNFLFFWFNKYYDVVDCMCHTVCSKYFYILEILVSLSLYIL</sequence>
<evidence type="ECO:0000256" key="9">
    <source>
        <dbReference type="RuleBase" id="RU910715"/>
    </source>
</evidence>
<keyword evidence="11" id="KW-1185">Reference proteome</keyword>
<feature type="transmembrane region" description="Helical" evidence="9">
    <location>
        <begin position="65"/>
        <end position="87"/>
    </location>
</feature>